<keyword evidence="3 10" id="KW-0028">Amino-acid biosynthesis</keyword>
<dbReference type="EMBL" id="BPFZ01000004">
    <property type="protein sequence ID" value="GIU66733.1"/>
    <property type="molecule type" value="Genomic_DNA"/>
</dbReference>
<evidence type="ECO:0000256" key="4">
    <source>
        <dbReference type="ARBA" id="ARBA00022801"/>
    </source>
</evidence>
<evidence type="ECO:0000256" key="5">
    <source>
        <dbReference type="ARBA" id="ARBA00022962"/>
    </source>
</evidence>
<dbReference type="PIRSF" id="PIRSF000495">
    <property type="entry name" value="Amidotransf_hisH"/>
    <property type="match status" value="1"/>
</dbReference>
<comment type="subunit">
    <text evidence="2 10">Heterodimer of HisH and HisF.</text>
</comment>
<evidence type="ECO:0000256" key="7">
    <source>
        <dbReference type="ARBA" id="ARBA00023239"/>
    </source>
</evidence>
<dbReference type="PANTHER" id="PTHR42701">
    <property type="entry name" value="IMIDAZOLE GLYCEROL PHOSPHATE SYNTHASE SUBUNIT HISH"/>
    <property type="match status" value="1"/>
</dbReference>
<dbReference type="SUPFAM" id="SSF52317">
    <property type="entry name" value="Class I glutamine amidotransferase-like"/>
    <property type="match status" value="1"/>
</dbReference>
<evidence type="ECO:0000256" key="3">
    <source>
        <dbReference type="ARBA" id="ARBA00022605"/>
    </source>
</evidence>
<keyword evidence="5 10" id="KW-0315">Glutamine amidotransferase</keyword>
<proteinExistence type="inferred from homology"/>
<comment type="subcellular location">
    <subcellularLocation>
        <location evidence="10">Cytoplasm</location>
    </subcellularLocation>
</comment>
<reference evidence="12" key="1">
    <citation type="submission" date="2021-05" db="EMBL/GenBank/DDBJ databases">
        <authorList>
            <person name="Tanabe Y."/>
        </authorList>
    </citation>
    <scope>NUCLEOTIDE SEQUENCE</scope>
    <source>
        <strain evidence="12">BOTRYCO-1</strain>
    </source>
</reference>
<dbReference type="InterPro" id="IPR029062">
    <property type="entry name" value="Class_I_gatase-like"/>
</dbReference>
<comment type="catalytic activity">
    <reaction evidence="9 10">
        <text>L-glutamine + H2O = L-glutamate + NH4(+)</text>
        <dbReference type="Rhea" id="RHEA:15889"/>
        <dbReference type="ChEBI" id="CHEBI:15377"/>
        <dbReference type="ChEBI" id="CHEBI:28938"/>
        <dbReference type="ChEBI" id="CHEBI:29985"/>
        <dbReference type="ChEBI" id="CHEBI:58359"/>
        <dbReference type="EC" id="3.5.1.2"/>
    </reaction>
</comment>
<accession>A0ABQ4PUS6</accession>
<dbReference type="EC" id="4.3.2.10" evidence="10"/>
<gene>
    <name evidence="10 12" type="primary">hisH</name>
    <name evidence="12" type="ORF">PsB1_0887</name>
</gene>
<comment type="function">
    <text evidence="10">IGPS catalyzes the conversion of PRFAR and glutamine to IGP, AICAR and glutamate. The HisH subunit catalyzes the hydrolysis of glutamine to glutamate and ammonia as part of the synthesis of IGP and AICAR. The resulting ammonia molecule is channeled to the active site of HisF.</text>
</comment>
<name>A0ABQ4PUS6_9PROT</name>
<evidence type="ECO:0000256" key="8">
    <source>
        <dbReference type="ARBA" id="ARBA00047838"/>
    </source>
</evidence>
<evidence type="ECO:0000313" key="13">
    <source>
        <dbReference type="Proteomes" id="UP001161064"/>
    </source>
</evidence>
<evidence type="ECO:0000313" key="12">
    <source>
        <dbReference type="EMBL" id="GIU66733.1"/>
    </source>
</evidence>
<feature type="active site" description="Nucleophile" evidence="10">
    <location>
        <position position="82"/>
    </location>
</feature>
<dbReference type="NCBIfam" id="TIGR01855">
    <property type="entry name" value="IMP_synth_hisH"/>
    <property type="match status" value="1"/>
</dbReference>
<evidence type="ECO:0000256" key="9">
    <source>
        <dbReference type="ARBA" id="ARBA00049534"/>
    </source>
</evidence>
<evidence type="ECO:0000259" key="11">
    <source>
        <dbReference type="Pfam" id="PF00117"/>
    </source>
</evidence>
<keyword evidence="10" id="KW-0963">Cytoplasm</keyword>
<keyword evidence="4 10" id="KW-0378">Hydrolase</keyword>
<comment type="caution">
    <text evidence="12">The sequence shown here is derived from an EMBL/GenBank/DDBJ whole genome shotgun (WGS) entry which is preliminary data.</text>
</comment>
<feature type="active site" evidence="10">
    <location>
        <position position="190"/>
    </location>
</feature>
<protein>
    <recommendedName>
        <fullName evidence="10">Imidazole glycerol phosphate synthase subunit HisH</fullName>
        <ecNumber evidence="10">4.3.2.10</ecNumber>
    </recommendedName>
    <alternativeName>
        <fullName evidence="10">IGP synthase glutaminase subunit</fullName>
        <ecNumber evidence="10">3.5.1.2</ecNumber>
    </alternativeName>
    <alternativeName>
        <fullName evidence="10">IGP synthase subunit HisH</fullName>
    </alternativeName>
    <alternativeName>
        <fullName evidence="10">ImGP synthase subunit HisH</fullName>
        <shortName evidence="10">IGPS subunit HisH</shortName>
    </alternativeName>
</protein>
<keyword evidence="13" id="KW-1185">Reference proteome</keyword>
<sequence length="206" mass="22281">MLALIDYGSGNIRSAQKALEAAGARDVRVTADPDLITRADQILLPGVGAFGDCVANLAGVPGLRAAIEARVMVDGVPFLGICVGMQLMAEMSIEFGTTPGLGWIKGVVSVLKPGDRQLKIPHMGWNRAEPSSDCQFMATWDGPQDVYFVHSYAFRAVNPSEVAAWCSYGEERFAAAIQKDNLFGVQFHPEKSQKAGLLLLEEWLKL</sequence>
<dbReference type="HAMAP" id="MF_00278">
    <property type="entry name" value="HisH"/>
    <property type="match status" value="1"/>
</dbReference>
<reference evidence="12" key="2">
    <citation type="journal article" date="2023" name="ISME Commun">
        <title>Characterization of a bloom-associated alphaproteobacterial lineage, 'Candidatus Phycosocius': insights into freshwater algal-bacterial interactions.</title>
        <authorList>
            <person name="Tanabe Y."/>
            <person name="Yamaguchi H."/>
            <person name="Yoshida M."/>
            <person name="Kai A."/>
            <person name="Okazaki Y."/>
        </authorList>
    </citation>
    <scope>NUCLEOTIDE SEQUENCE</scope>
    <source>
        <strain evidence="12">BOTRYCO-1</strain>
    </source>
</reference>
<dbReference type="EC" id="3.5.1.2" evidence="10"/>
<dbReference type="InterPro" id="IPR010139">
    <property type="entry name" value="Imidazole-glycPsynth_HisH"/>
</dbReference>
<dbReference type="Proteomes" id="UP001161064">
    <property type="component" value="Unassembled WGS sequence"/>
</dbReference>
<dbReference type="Gene3D" id="3.40.50.880">
    <property type="match status" value="1"/>
</dbReference>
<comment type="pathway">
    <text evidence="1 10">Amino-acid biosynthesis; L-histidine biosynthesis; L-histidine from 5-phospho-alpha-D-ribose 1-diphosphate: step 5/9.</text>
</comment>
<evidence type="ECO:0000256" key="10">
    <source>
        <dbReference type="HAMAP-Rule" id="MF_00278"/>
    </source>
</evidence>
<keyword evidence="6 10" id="KW-0368">Histidine biosynthesis</keyword>
<organism evidence="12 13">
    <name type="scientific">Candidatus Phycosocius spiralis</name>
    <dbReference type="NCBI Taxonomy" id="2815099"/>
    <lineage>
        <taxon>Bacteria</taxon>
        <taxon>Pseudomonadati</taxon>
        <taxon>Pseudomonadota</taxon>
        <taxon>Alphaproteobacteria</taxon>
        <taxon>Caulobacterales</taxon>
        <taxon>Caulobacterales incertae sedis</taxon>
        <taxon>Candidatus Phycosocius</taxon>
    </lineage>
</organism>
<evidence type="ECO:0000256" key="1">
    <source>
        <dbReference type="ARBA" id="ARBA00005091"/>
    </source>
</evidence>
<feature type="active site" evidence="10">
    <location>
        <position position="188"/>
    </location>
</feature>
<comment type="catalytic activity">
    <reaction evidence="8 10">
        <text>5-[(5-phospho-1-deoxy-D-ribulos-1-ylimino)methylamino]-1-(5-phospho-beta-D-ribosyl)imidazole-4-carboxamide + L-glutamine = D-erythro-1-(imidazol-4-yl)glycerol 3-phosphate + 5-amino-1-(5-phospho-beta-D-ribosyl)imidazole-4-carboxamide + L-glutamate + H(+)</text>
        <dbReference type="Rhea" id="RHEA:24793"/>
        <dbReference type="ChEBI" id="CHEBI:15378"/>
        <dbReference type="ChEBI" id="CHEBI:29985"/>
        <dbReference type="ChEBI" id="CHEBI:58278"/>
        <dbReference type="ChEBI" id="CHEBI:58359"/>
        <dbReference type="ChEBI" id="CHEBI:58475"/>
        <dbReference type="ChEBI" id="CHEBI:58525"/>
        <dbReference type="EC" id="4.3.2.10"/>
    </reaction>
</comment>
<keyword evidence="7 10" id="KW-0456">Lyase</keyword>
<evidence type="ECO:0000256" key="6">
    <source>
        <dbReference type="ARBA" id="ARBA00023102"/>
    </source>
</evidence>
<dbReference type="Pfam" id="PF00117">
    <property type="entry name" value="GATase"/>
    <property type="match status" value="1"/>
</dbReference>
<dbReference type="CDD" id="cd01748">
    <property type="entry name" value="GATase1_IGP_Synthase"/>
    <property type="match status" value="1"/>
</dbReference>
<dbReference type="PROSITE" id="PS51273">
    <property type="entry name" value="GATASE_TYPE_1"/>
    <property type="match status" value="1"/>
</dbReference>
<evidence type="ECO:0000256" key="2">
    <source>
        <dbReference type="ARBA" id="ARBA00011152"/>
    </source>
</evidence>
<dbReference type="PANTHER" id="PTHR42701:SF1">
    <property type="entry name" value="IMIDAZOLE GLYCEROL PHOSPHATE SYNTHASE SUBUNIT HISH"/>
    <property type="match status" value="1"/>
</dbReference>
<dbReference type="InterPro" id="IPR017926">
    <property type="entry name" value="GATASE"/>
</dbReference>
<feature type="domain" description="Glutamine amidotransferase" evidence="11">
    <location>
        <begin position="4"/>
        <end position="195"/>
    </location>
</feature>
<dbReference type="RefSeq" id="WP_284359366.1">
    <property type="nucleotide sequence ID" value="NZ_BPFZ01000004.1"/>
</dbReference>